<feature type="compositionally biased region" description="Low complexity" evidence="1">
    <location>
        <begin position="554"/>
        <end position="564"/>
    </location>
</feature>
<name>A0AAV5H1G0_9BASI</name>
<gene>
    <name evidence="3" type="ORF">Rhopal_007651-T1</name>
</gene>
<comment type="caution">
    <text evidence="3">The sequence shown here is derived from an EMBL/GenBank/DDBJ whole genome shotgun (WGS) entry which is preliminary data.</text>
</comment>
<evidence type="ECO:0000256" key="2">
    <source>
        <dbReference type="SAM" id="Phobius"/>
    </source>
</evidence>
<feature type="transmembrane region" description="Helical" evidence="2">
    <location>
        <begin position="162"/>
        <end position="186"/>
    </location>
</feature>
<evidence type="ECO:0000313" key="3">
    <source>
        <dbReference type="EMBL" id="GJN94568.1"/>
    </source>
</evidence>
<dbReference type="AlphaFoldDB" id="A0AAV5H1G0"/>
<dbReference type="Proteomes" id="UP001342314">
    <property type="component" value="Unassembled WGS sequence"/>
</dbReference>
<accession>A0AAV5H1G0</accession>
<evidence type="ECO:0000313" key="4">
    <source>
        <dbReference type="Proteomes" id="UP001342314"/>
    </source>
</evidence>
<protein>
    <submittedName>
        <fullName evidence="3">Uncharacterized protein</fullName>
    </submittedName>
</protein>
<keyword evidence="4" id="KW-1185">Reference proteome</keyword>
<feature type="compositionally biased region" description="Basic residues" evidence="1">
    <location>
        <begin position="606"/>
        <end position="619"/>
    </location>
</feature>
<organism evidence="3 4">
    <name type="scientific">Rhodotorula paludigena</name>
    <dbReference type="NCBI Taxonomy" id="86838"/>
    <lineage>
        <taxon>Eukaryota</taxon>
        <taxon>Fungi</taxon>
        <taxon>Dikarya</taxon>
        <taxon>Basidiomycota</taxon>
        <taxon>Pucciniomycotina</taxon>
        <taxon>Microbotryomycetes</taxon>
        <taxon>Sporidiobolales</taxon>
        <taxon>Sporidiobolaceae</taxon>
        <taxon>Rhodotorula</taxon>
    </lineage>
</organism>
<feature type="transmembrane region" description="Helical" evidence="2">
    <location>
        <begin position="206"/>
        <end position="226"/>
    </location>
</feature>
<keyword evidence="2" id="KW-0472">Membrane</keyword>
<sequence length="641" mass="72968">MAPTEEIGLSGGQLLANGLGVCIWDLVRNPPETVDKPRLWIFAAWLMGDFLHLFGLILSGHILTHQYGLYSIIAAIETPDKYPELTKRGERRPVTHTLAQLFGVGPPLRMPPGDNSLVDLQMKRQRKRVDEMNTRRAARSTIFFWRKWPVRPRTVRSAVWNFWFQLAGLAVCVVITVGAWFVAVYRVRDTLPVASEMQMPHNTPTIIAYVMGWAGMVCWISPRFYSMYESYQKKEREVFAQGITTASILIGCLTHGLNVGSIMIINRSSESLMAQSPYLVTAFGSIFFDLFLRLPLKRRYSDKAYLLPEQDCSILVPPSRYIWAYDPTTAAALAESADVEKGHRDSHNANHEPSTAEIKEYNEYLHAYLVRHGLLNIGLAGHVAPERLPHETQDEFEDRRCIVTAVLRWYRKYYESELQLKQDIHVRLHDKHDAIRANRKKVIALADKHADESDPDERDRIHHKMTRLEDEHTRLQNELKPIVNTRALGPDDAQRIRKRHAELTENGRPLQDEALDARREVADRHARDFERKHGYPIPLPDAARHGSLHLEPFSSSAEESTSGGERARGHHGSSTDEEAAAHTSSDGERSRSDDDGHELLREKKSTGRRALRAVQRKAGRAPSMFKRSRNDGGRSSREASN</sequence>
<feature type="transmembrane region" description="Helical" evidence="2">
    <location>
        <begin position="238"/>
        <end position="265"/>
    </location>
</feature>
<keyword evidence="2" id="KW-1133">Transmembrane helix</keyword>
<keyword evidence="2" id="KW-0812">Transmembrane</keyword>
<feature type="transmembrane region" description="Helical" evidence="2">
    <location>
        <begin position="277"/>
        <end position="296"/>
    </location>
</feature>
<reference evidence="3 4" key="1">
    <citation type="submission" date="2021-12" db="EMBL/GenBank/DDBJ databases">
        <title>High titer production of polyol ester of fatty acids by Rhodotorula paludigena BS15 towards product separation-free biomass refinery.</title>
        <authorList>
            <person name="Mano J."/>
            <person name="Ono H."/>
            <person name="Tanaka T."/>
            <person name="Naito K."/>
            <person name="Sushida H."/>
            <person name="Ike M."/>
            <person name="Tokuyasu K."/>
            <person name="Kitaoka M."/>
        </authorList>
    </citation>
    <scope>NUCLEOTIDE SEQUENCE [LARGE SCALE GENOMIC DNA]</scope>
    <source>
        <strain evidence="3 4">BS15</strain>
    </source>
</reference>
<feature type="region of interest" description="Disordered" evidence="1">
    <location>
        <begin position="553"/>
        <end position="641"/>
    </location>
</feature>
<feature type="compositionally biased region" description="Basic and acidic residues" evidence="1">
    <location>
        <begin position="585"/>
        <end position="605"/>
    </location>
</feature>
<proteinExistence type="predicted"/>
<feature type="compositionally biased region" description="Basic and acidic residues" evidence="1">
    <location>
        <begin position="628"/>
        <end position="641"/>
    </location>
</feature>
<evidence type="ECO:0000256" key="1">
    <source>
        <dbReference type="SAM" id="MobiDB-lite"/>
    </source>
</evidence>
<feature type="transmembrane region" description="Helical" evidence="2">
    <location>
        <begin position="39"/>
        <end position="63"/>
    </location>
</feature>
<dbReference type="EMBL" id="BQKY01000018">
    <property type="protein sequence ID" value="GJN94568.1"/>
    <property type="molecule type" value="Genomic_DNA"/>
</dbReference>